<reference evidence="1" key="2">
    <citation type="submission" date="2022-01" db="EMBL/GenBank/DDBJ databases">
        <authorList>
            <person name="Yamashiro T."/>
            <person name="Shiraishi A."/>
            <person name="Satake H."/>
            <person name="Nakayama K."/>
        </authorList>
    </citation>
    <scope>NUCLEOTIDE SEQUENCE</scope>
</reference>
<evidence type="ECO:0000313" key="1">
    <source>
        <dbReference type="EMBL" id="GJU07221.1"/>
    </source>
</evidence>
<sequence length="199" mass="22777">MLDASMSGAKIEVCMPEVEETDVVQQQPEDLHPPLHQLPRYIHRFLKLHHQIVEKPECQQRTRRGFSCAFLRSRGRYDARGDLVGLLRTLSIDEVFITWMAFGGNTLDLGSFEEETDKITDLHQIYLRFMHTVHGDGVTGIERRRRDLYGDGARNLATASGRLEFEPRREGFPSGARKEWGLSSKAKVRVLQTTQLDAL</sequence>
<organism evidence="1 2">
    <name type="scientific">Tanacetum coccineum</name>
    <dbReference type="NCBI Taxonomy" id="301880"/>
    <lineage>
        <taxon>Eukaryota</taxon>
        <taxon>Viridiplantae</taxon>
        <taxon>Streptophyta</taxon>
        <taxon>Embryophyta</taxon>
        <taxon>Tracheophyta</taxon>
        <taxon>Spermatophyta</taxon>
        <taxon>Magnoliopsida</taxon>
        <taxon>eudicotyledons</taxon>
        <taxon>Gunneridae</taxon>
        <taxon>Pentapetalae</taxon>
        <taxon>asterids</taxon>
        <taxon>campanulids</taxon>
        <taxon>Asterales</taxon>
        <taxon>Asteraceae</taxon>
        <taxon>Asteroideae</taxon>
        <taxon>Anthemideae</taxon>
        <taxon>Anthemidinae</taxon>
        <taxon>Tanacetum</taxon>
    </lineage>
</organism>
<keyword evidence="2" id="KW-1185">Reference proteome</keyword>
<reference evidence="1" key="1">
    <citation type="journal article" date="2022" name="Int. J. Mol. Sci.">
        <title>Draft Genome of Tanacetum Coccineum: Genomic Comparison of Closely Related Tanacetum-Family Plants.</title>
        <authorList>
            <person name="Yamashiro T."/>
            <person name="Shiraishi A."/>
            <person name="Nakayama K."/>
            <person name="Satake H."/>
        </authorList>
    </citation>
    <scope>NUCLEOTIDE SEQUENCE</scope>
</reference>
<gene>
    <name evidence="1" type="ORF">Tco_1123651</name>
</gene>
<accession>A0ABQ5J520</accession>
<name>A0ABQ5J520_9ASTR</name>
<evidence type="ECO:0000313" key="2">
    <source>
        <dbReference type="Proteomes" id="UP001151760"/>
    </source>
</evidence>
<dbReference type="Proteomes" id="UP001151760">
    <property type="component" value="Unassembled WGS sequence"/>
</dbReference>
<proteinExistence type="predicted"/>
<comment type="caution">
    <text evidence="1">The sequence shown here is derived from an EMBL/GenBank/DDBJ whole genome shotgun (WGS) entry which is preliminary data.</text>
</comment>
<protein>
    <submittedName>
        <fullName evidence="1">Uncharacterized protein</fullName>
    </submittedName>
</protein>
<dbReference type="EMBL" id="BQNB010021516">
    <property type="protein sequence ID" value="GJU07221.1"/>
    <property type="molecule type" value="Genomic_DNA"/>
</dbReference>